<dbReference type="Proteomes" id="UP000076532">
    <property type="component" value="Unassembled WGS sequence"/>
</dbReference>
<gene>
    <name evidence="2" type="ORF">FIBSPDRAFT_853367</name>
    <name evidence="1" type="ORF">FIBSPDRAFT_878490</name>
</gene>
<reference evidence="1 3" key="1">
    <citation type="journal article" date="2016" name="Mol. Biol. Evol.">
        <title>Comparative Genomics of Early-Diverging Mushroom-Forming Fungi Provides Insights into the Origins of Lignocellulose Decay Capabilities.</title>
        <authorList>
            <person name="Nagy L.G."/>
            <person name="Riley R."/>
            <person name="Tritt A."/>
            <person name="Adam C."/>
            <person name="Daum C."/>
            <person name="Floudas D."/>
            <person name="Sun H."/>
            <person name="Yadav J.S."/>
            <person name="Pangilinan J."/>
            <person name="Larsson K.H."/>
            <person name="Matsuura K."/>
            <person name="Barry K."/>
            <person name="Labutti K."/>
            <person name="Kuo R."/>
            <person name="Ohm R.A."/>
            <person name="Bhattacharya S.S."/>
            <person name="Shirouzu T."/>
            <person name="Yoshinaga Y."/>
            <person name="Martin F.M."/>
            <person name="Grigoriev I.V."/>
            <person name="Hibbett D.S."/>
        </authorList>
    </citation>
    <scope>NUCLEOTIDE SEQUENCE [LARGE SCALE GENOMIC DNA]</scope>
    <source>
        <strain evidence="1 3">CBS 109695</strain>
    </source>
</reference>
<evidence type="ECO:0000313" key="3">
    <source>
        <dbReference type="Proteomes" id="UP000076532"/>
    </source>
</evidence>
<keyword evidence="3" id="KW-1185">Reference proteome</keyword>
<evidence type="ECO:0000313" key="1">
    <source>
        <dbReference type="EMBL" id="KZP04476.1"/>
    </source>
</evidence>
<protein>
    <submittedName>
        <fullName evidence="1">Uncharacterized protein</fullName>
    </submittedName>
</protein>
<name>A0A167UZK1_9AGAM</name>
<dbReference type="EMBL" id="KV417920">
    <property type="protein sequence ID" value="KZP04476.1"/>
    <property type="molecule type" value="Genomic_DNA"/>
</dbReference>
<sequence length="74" mass="8279">MVTHLPSYHDFVAPLAQLPESLDTLVLLHLPRKDNMVAAITEVPHIPELAHWCPDTFPQRSVQTSCVTRVHVTG</sequence>
<organism evidence="1 3">
    <name type="scientific">Athelia psychrophila</name>
    <dbReference type="NCBI Taxonomy" id="1759441"/>
    <lineage>
        <taxon>Eukaryota</taxon>
        <taxon>Fungi</taxon>
        <taxon>Dikarya</taxon>
        <taxon>Basidiomycota</taxon>
        <taxon>Agaricomycotina</taxon>
        <taxon>Agaricomycetes</taxon>
        <taxon>Agaricomycetidae</taxon>
        <taxon>Atheliales</taxon>
        <taxon>Atheliaceae</taxon>
        <taxon>Athelia</taxon>
    </lineage>
</organism>
<accession>A0A167UZK1</accession>
<evidence type="ECO:0000313" key="2">
    <source>
        <dbReference type="EMBL" id="KZP27464.1"/>
    </source>
</evidence>
<dbReference type="AlphaFoldDB" id="A0A167UZK1"/>
<dbReference type="EMBL" id="KV417508">
    <property type="protein sequence ID" value="KZP27464.1"/>
    <property type="molecule type" value="Genomic_DNA"/>
</dbReference>
<proteinExistence type="predicted"/>